<evidence type="ECO:0000256" key="4">
    <source>
        <dbReference type="ARBA" id="ARBA00022475"/>
    </source>
</evidence>
<feature type="transmembrane region" description="Helical" evidence="10">
    <location>
        <begin position="20"/>
        <end position="37"/>
    </location>
</feature>
<proteinExistence type="inferred from homology"/>
<evidence type="ECO:0000256" key="8">
    <source>
        <dbReference type="ARBA" id="ARBA00023010"/>
    </source>
</evidence>
<keyword evidence="3" id="KW-0813">Transport</keyword>
<dbReference type="NCBIfam" id="TIGR00739">
    <property type="entry name" value="yajC"/>
    <property type="match status" value="1"/>
</dbReference>
<comment type="similarity">
    <text evidence="2">Belongs to the YajC family.</text>
</comment>
<keyword evidence="6" id="KW-0653">Protein transport</keyword>
<evidence type="ECO:0000256" key="10">
    <source>
        <dbReference type="SAM" id="Phobius"/>
    </source>
</evidence>
<keyword evidence="4" id="KW-1003">Cell membrane</keyword>
<evidence type="ECO:0000256" key="9">
    <source>
        <dbReference type="ARBA" id="ARBA00023136"/>
    </source>
</evidence>
<sequence>MLNYLLFNQTATQQANPLVSLLPLIIMFVALYLLFILPQQKAEKKHKEMLNSLNKGDKVILSSGIIGTITNIKEDIIFLEISPKVEIKVLKSTVTRKIEDDSEVKNG</sequence>
<keyword evidence="8" id="KW-0811">Translocation</keyword>
<dbReference type="GO" id="GO:0005886">
    <property type="term" value="C:plasma membrane"/>
    <property type="evidence" value="ECO:0007669"/>
    <property type="project" value="UniProtKB-SubCell"/>
</dbReference>
<dbReference type="Pfam" id="PF02699">
    <property type="entry name" value="YajC"/>
    <property type="match status" value="1"/>
</dbReference>
<evidence type="ECO:0000256" key="2">
    <source>
        <dbReference type="ARBA" id="ARBA00006742"/>
    </source>
</evidence>
<comment type="subcellular location">
    <subcellularLocation>
        <location evidence="1">Cell membrane</location>
        <topology evidence="1">Single-pass membrane protein</topology>
    </subcellularLocation>
</comment>
<protein>
    <submittedName>
        <fullName evidence="11">Preprotein translocase subunit YajC</fullName>
    </submittedName>
</protein>
<evidence type="ECO:0000256" key="3">
    <source>
        <dbReference type="ARBA" id="ARBA00022448"/>
    </source>
</evidence>
<dbReference type="PANTHER" id="PTHR33909:SF1">
    <property type="entry name" value="SEC TRANSLOCON ACCESSORY COMPLEX SUBUNIT YAJC"/>
    <property type="match status" value="1"/>
</dbReference>
<dbReference type="EMBL" id="DSTT01000002">
    <property type="protein sequence ID" value="HFK23327.1"/>
    <property type="molecule type" value="Genomic_DNA"/>
</dbReference>
<keyword evidence="5 10" id="KW-0812">Transmembrane</keyword>
<keyword evidence="7 10" id="KW-1133">Transmembrane helix</keyword>
<accession>A0A7C3J5L9</accession>
<dbReference type="AlphaFoldDB" id="A0A7C3J5L9"/>
<dbReference type="PRINTS" id="PR01853">
    <property type="entry name" value="YAJCTRNLCASE"/>
</dbReference>
<evidence type="ECO:0000256" key="1">
    <source>
        <dbReference type="ARBA" id="ARBA00004162"/>
    </source>
</evidence>
<evidence type="ECO:0000256" key="7">
    <source>
        <dbReference type="ARBA" id="ARBA00022989"/>
    </source>
</evidence>
<comment type="caution">
    <text evidence="11">The sequence shown here is derived from an EMBL/GenBank/DDBJ whole genome shotgun (WGS) entry which is preliminary data.</text>
</comment>
<evidence type="ECO:0000256" key="6">
    <source>
        <dbReference type="ARBA" id="ARBA00022927"/>
    </source>
</evidence>
<keyword evidence="9 10" id="KW-0472">Membrane</keyword>
<dbReference type="InterPro" id="IPR003849">
    <property type="entry name" value="Preprotein_translocase_YajC"/>
</dbReference>
<gene>
    <name evidence="11" type="primary">yajC</name>
    <name evidence="11" type="ORF">ENS15_01530</name>
</gene>
<dbReference type="GO" id="GO:0015031">
    <property type="term" value="P:protein transport"/>
    <property type="evidence" value="ECO:0007669"/>
    <property type="project" value="UniProtKB-KW"/>
</dbReference>
<evidence type="ECO:0000313" key="11">
    <source>
        <dbReference type="EMBL" id="HFK23327.1"/>
    </source>
</evidence>
<name>A0A7C3J5L9_UNCW3</name>
<organism evidence="11">
    <name type="scientific">candidate division WOR-3 bacterium</name>
    <dbReference type="NCBI Taxonomy" id="2052148"/>
    <lineage>
        <taxon>Bacteria</taxon>
        <taxon>Bacteria division WOR-3</taxon>
    </lineage>
</organism>
<dbReference type="SMART" id="SM01323">
    <property type="entry name" value="YajC"/>
    <property type="match status" value="1"/>
</dbReference>
<dbReference type="PANTHER" id="PTHR33909">
    <property type="entry name" value="SEC TRANSLOCON ACCESSORY COMPLEX SUBUNIT YAJC"/>
    <property type="match status" value="1"/>
</dbReference>
<reference evidence="11" key="1">
    <citation type="journal article" date="2020" name="mSystems">
        <title>Genome- and Community-Level Interaction Insights into Carbon Utilization and Element Cycling Functions of Hydrothermarchaeota in Hydrothermal Sediment.</title>
        <authorList>
            <person name="Zhou Z."/>
            <person name="Liu Y."/>
            <person name="Xu W."/>
            <person name="Pan J."/>
            <person name="Luo Z.H."/>
            <person name="Li M."/>
        </authorList>
    </citation>
    <scope>NUCLEOTIDE SEQUENCE [LARGE SCALE GENOMIC DNA]</scope>
    <source>
        <strain evidence="11">SpSt-464</strain>
    </source>
</reference>
<evidence type="ECO:0000256" key="5">
    <source>
        <dbReference type="ARBA" id="ARBA00022692"/>
    </source>
</evidence>